<evidence type="ECO:0000313" key="4">
    <source>
        <dbReference type="Proteomes" id="UP000006813"/>
    </source>
</evidence>
<dbReference type="STRING" id="10181.G5AXM4"/>
<dbReference type="InParanoid" id="G5AXM4"/>
<evidence type="ECO:0000259" key="2">
    <source>
        <dbReference type="SMART" id="SM01000"/>
    </source>
</evidence>
<sequence length="126" mass="14476">MEKLKTLFLAVQVQNEEGKCEVTEVSKLDGEASINNRKGKLIFFYEWSIKLNWTGTSKSGVQYKGHVEIPNLSDITFTFIDKNGETELCMEGRGIPAPEEEQTWQGWERYYFEGIKQTFGYGACLF</sequence>
<protein>
    <submittedName>
        <fullName evidence="3">Activator of 90 kDa heat shock protein ATPase-like protein 1</fullName>
    </submittedName>
</protein>
<dbReference type="GO" id="GO:0005829">
    <property type="term" value="C:cytosol"/>
    <property type="evidence" value="ECO:0007669"/>
    <property type="project" value="TreeGrafter"/>
</dbReference>
<dbReference type="AlphaFoldDB" id="G5AXM4"/>
<proteinExistence type="inferred from homology"/>
<gene>
    <name evidence="3" type="ORF">GW7_01855</name>
</gene>
<reference evidence="3 4" key="1">
    <citation type="journal article" date="2011" name="Nature">
        <title>Genome sequencing reveals insights into physiology and longevity of the naked mole rat.</title>
        <authorList>
            <person name="Kim E.B."/>
            <person name="Fang X."/>
            <person name="Fushan A.A."/>
            <person name="Huang Z."/>
            <person name="Lobanov A.V."/>
            <person name="Han L."/>
            <person name="Marino S.M."/>
            <person name="Sun X."/>
            <person name="Turanov A.A."/>
            <person name="Yang P."/>
            <person name="Yim S.H."/>
            <person name="Zhao X."/>
            <person name="Kasaikina M.V."/>
            <person name="Stoletzki N."/>
            <person name="Peng C."/>
            <person name="Polak P."/>
            <person name="Xiong Z."/>
            <person name="Kiezun A."/>
            <person name="Zhu Y."/>
            <person name="Chen Y."/>
            <person name="Kryukov G.V."/>
            <person name="Zhang Q."/>
            <person name="Peshkin L."/>
            <person name="Yang L."/>
            <person name="Bronson R.T."/>
            <person name="Buffenstein R."/>
            <person name="Wang B."/>
            <person name="Han C."/>
            <person name="Li Q."/>
            <person name="Chen L."/>
            <person name="Zhao W."/>
            <person name="Sunyaev S.R."/>
            <person name="Park T.J."/>
            <person name="Zhang G."/>
            <person name="Wang J."/>
            <person name="Gladyshev V.N."/>
        </authorList>
    </citation>
    <scope>NUCLEOTIDE SEQUENCE [LARGE SCALE GENOMIC DNA]</scope>
</reference>
<evidence type="ECO:0000313" key="3">
    <source>
        <dbReference type="EMBL" id="EHB01785.1"/>
    </source>
</evidence>
<dbReference type="EMBL" id="JH167402">
    <property type="protein sequence ID" value="EHB01785.1"/>
    <property type="molecule type" value="Genomic_DNA"/>
</dbReference>
<organism evidence="3 4">
    <name type="scientific">Heterocephalus glaber</name>
    <name type="common">Naked mole rat</name>
    <dbReference type="NCBI Taxonomy" id="10181"/>
    <lineage>
        <taxon>Eukaryota</taxon>
        <taxon>Metazoa</taxon>
        <taxon>Chordata</taxon>
        <taxon>Craniata</taxon>
        <taxon>Vertebrata</taxon>
        <taxon>Euteleostomi</taxon>
        <taxon>Mammalia</taxon>
        <taxon>Eutheria</taxon>
        <taxon>Euarchontoglires</taxon>
        <taxon>Glires</taxon>
        <taxon>Rodentia</taxon>
        <taxon>Hystricomorpha</taxon>
        <taxon>Bathyergidae</taxon>
        <taxon>Heterocephalus</taxon>
    </lineage>
</organism>
<dbReference type="PANTHER" id="PTHR13009">
    <property type="entry name" value="HEAT SHOCK PROTEIN 90 HSP90 CO-CHAPERONE AHA-1"/>
    <property type="match status" value="1"/>
</dbReference>
<dbReference type="GO" id="GO:0006457">
    <property type="term" value="P:protein folding"/>
    <property type="evidence" value="ECO:0007669"/>
    <property type="project" value="TreeGrafter"/>
</dbReference>
<dbReference type="PANTHER" id="PTHR13009:SF7">
    <property type="entry name" value="ACTIVATOR OF 90 KDA HEAT SHOCK PROTEIN ATPASE HOMOLOG 1"/>
    <property type="match status" value="1"/>
</dbReference>
<dbReference type="GO" id="GO:0051087">
    <property type="term" value="F:protein-folding chaperone binding"/>
    <property type="evidence" value="ECO:0007669"/>
    <property type="project" value="InterPro"/>
</dbReference>
<dbReference type="Gene3D" id="3.15.10.20">
    <property type="entry name" value="Activator of Hsp90 ATPase Aha1, N-terminal domain"/>
    <property type="match status" value="1"/>
</dbReference>
<dbReference type="SMART" id="SM01000">
    <property type="entry name" value="Aha1_N"/>
    <property type="match status" value="1"/>
</dbReference>
<feature type="domain" description="Activator of Hsp90 ATPase AHSA1-like N-terminal" evidence="2">
    <location>
        <begin position="2"/>
        <end position="102"/>
    </location>
</feature>
<dbReference type="Pfam" id="PF09229">
    <property type="entry name" value="Aha1_N"/>
    <property type="match status" value="1"/>
</dbReference>
<dbReference type="Proteomes" id="UP000006813">
    <property type="component" value="Unassembled WGS sequence"/>
</dbReference>
<accession>G5AXM4</accession>
<dbReference type="InterPro" id="IPR036338">
    <property type="entry name" value="Aha1"/>
</dbReference>
<name>G5AXM4_HETGA</name>
<dbReference type="SUPFAM" id="SSF103111">
    <property type="entry name" value="Activator of Hsp90 ATPase, Aha1"/>
    <property type="match status" value="1"/>
</dbReference>
<keyword evidence="3" id="KW-0346">Stress response</keyword>
<evidence type="ECO:0000256" key="1">
    <source>
        <dbReference type="ARBA" id="ARBA00006817"/>
    </source>
</evidence>
<dbReference type="SUPFAM" id="SSF55961">
    <property type="entry name" value="Bet v1-like"/>
    <property type="match status" value="1"/>
</dbReference>
<comment type="similarity">
    <text evidence="1">Belongs to the AHA1 family.</text>
</comment>
<dbReference type="InterPro" id="IPR015310">
    <property type="entry name" value="AHSA1-like_N"/>
</dbReference>
<dbReference type="GO" id="GO:0001671">
    <property type="term" value="F:ATPase activator activity"/>
    <property type="evidence" value="ECO:0007669"/>
    <property type="project" value="InterPro"/>
</dbReference>